<evidence type="ECO:0000256" key="2">
    <source>
        <dbReference type="PROSITE-ProRule" id="PRU00708"/>
    </source>
</evidence>
<dbReference type="InterPro" id="IPR011990">
    <property type="entry name" value="TPR-like_helical_dom_sf"/>
</dbReference>
<reference evidence="3" key="2">
    <citation type="submission" date="2023-06" db="EMBL/GenBank/DDBJ databases">
        <authorList>
            <person name="Ma L."/>
            <person name="Liu K.-W."/>
            <person name="Li Z."/>
            <person name="Hsiao Y.-Y."/>
            <person name="Qi Y."/>
            <person name="Fu T."/>
            <person name="Tang G."/>
            <person name="Zhang D."/>
            <person name="Sun W.-H."/>
            <person name="Liu D.-K."/>
            <person name="Li Y."/>
            <person name="Chen G.-Z."/>
            <person name="Liu X.-D."/>
            <person name="Liao X.-Y."/>
            <person name="Jiang Y.-T."/>
            <person name="Yu X."/>
            <person name="Hao Y."/>
            <person name="Huang J."/>
            <person name="Zhao X.-W."/>
            <person name="Ke S."/>
            <person name="Chen Y.-Y."/>
            <person name="Wu W.-L."/>
            <person name="Hsu J.-L."/>
            <person name="Lin Y.-F."/>
            <person name="Huang M.-D."/>
            <person name="Li C.-Y."/>
            <person name="Huang L."/>
            <person name="Wang Z.-W."/>
            <person name="Zhao X."/>
            <person name="Zhong W.-Y."/>
            <person name="Peng D.-H."/>
            <person name="Ahmad S."/>
            <person name="Lan S."/>
            <person name="Zhang J.-S."/>
            <person name="Tsai W.-C."/>
            <person name="Van De Peer Y."/>
            <person name="Liu Z.-J."/>
        </authorList>
    </citation>
    <scope>NUCLEOTIDE SEQUENCE</scope>
    <source>
        <strain evidence="3">CP</strain>
        <tissue evidence="3">Leaves</tissue>
    </source>
</reference>
<evidence type="ECO:0000313" key="3">
    <source>
        <dbReference type="EMBL" id="KAK1314743.1"/>
    </source>
</evidence>
<keyword evidence="4" id="KW-1185">Reference proteome</keyword>
<accession>A0AAV9EMB3</accession>
<dbReference type="Gene3D" id="1.25.40.10">
    <property type="entry name" value="Tetratricopeptide repeat domain"/>
    <property type="match status" value="1"/>
</dbReference>
<comment type="caution">
    <text evidence="3">The sequence shown here is derived from an EMBL/GenBank/DDBJ whole genome shotgun (WGS) entry which is preliminary data.</text>
</comment>
<dbReference type="InterPro" id="IPR046960">
    <property type="entry name" value="PPR_At4g14850-like_plant"/>
</dbReference>
<dbReference type="InterPro" id="IPR002885">
    <property type="entry name" value="PPR_rpt"/>
</dbReference>
<protein>
    <submittedName>
        <fullName evidence="3">Pentatricopeptide repeat-containing protein</fullName>
    </submittedName>
</protein>
<reference evidence="3" key="1">
    <citation type="journal article" date="2023" name="Nat. Commun.">
        <title>Diploid and tetraploid genomes of Acorus and the evolution of monocots.</title>
        <authorList>
            <person name="Ma L."/>
            <person name="Liu K.W."/>
            <person name="Li Z."/>
            <person name="Hsiao Y.Y."/>
            <person name="Qi Y."/>
            <person name="Fu T."/>
            <person name="Tang G.D."/>
            <person name="Zhang D."/>
            <person name="Sun W.H."/>
            <person name="Liu D.K."/>
            <person name="Li Y."/>
            <person name="Chen G.Z."/>
            <person name="Liu X.D."/>
            <person name="Liao X.Y."/>
            <person name="Jiang Y.T."/>
            <person name="Yu X."/>
            <person name="Hao Y."/>
            <person name="Huang J."/>
            <person name="Zhao X.W."/>
            <person name="Ke S."/>
            <person name="Chen Y.Y."/>
            <person name="Wu W.L."/>
            <person name="Hsu J.L."/>
            <person name="Lin Y.F."/>
            <person name="Huang M.D."/>
            <person name="Li C.Y."/>
            <person name="Huang L."/>
            <person name="Wang Z.W."/>
            <person name="Zhao X."/>
            <person name="Zhong W.Y."/>
            <person name="Peng D.H."/>
            <person name="Ahmad S."/>
            <person name="Lan S."/>
            <person name="Zhang J.S."/>
            <person name="Tsai W.C."/>
            <person name="Van de Peer Y."/>
            <person name="Liu Z.J."/>
        </authorList>
    </citation>
    <scope>NUCLEOTIDE SEQUENCE</scope>
    <source>
        <strain evidence="3">CP</strain>
    </source>
</reference>
<organism evidence="3 4">
    <name type="scientific">Acorus calamus</name>
    <name type="common">Sweet flag</name>
    <dbReference type="NCBI Taxonomy" id="4465"/>
    <lineage>
        <taxon>Eukaryota</taxon>
        <taxon>Viridiplantae</taxon>
        <taxon>Streptophyta</taxon>
        <taxon>Embryophyta</taxon>
        <taxon>Tracheophyta</taxon>
        <taxon>Spermatophyta</taxon>
        <taxon>Magnoliopsida</taxon>
        <taxon>Liliopsida</taxon>
        <taxon>Acoraceae</taxon>
        <taxon>Acorus</taxon>
    </lineage>
</organism>
<name>A0AAV9EMB3_ACOCL</name>
<gene>
    <name evidence="3" type="primary">PCMP-H32</name>
    <name evidence="3" type="ORF">QJS10_CPA06g02086</name>
</gene>
<dbReference type="AlphaFoldDB" id="A0AAV9EMB3"/>
<dbReference type="EMBL" id="JAUJYO010000006">
    <property type="protein sequence ID" value="KAK1314743.1"/>
    <property type="molecule type" value="Genomic_DNA"/>
</dbReference>
<dbReference type="Pfam" id="PF01535">
    <property type="entry name" value="PPR"/>
    <property type="match status" value="1"/>
</dbReference>
<dbReference type="GO" id="GO:0003723">
    <property type="term" value="F:RNA binding"/>
    <property type="evidence" value="ECO:0007669"/>
    <property type="project" value="InterPro"/>
</dbReference>
<sequence>MTETNAYSWNSLIEGCVEGGRTVEALRIFREMQLAGIKPDSFSLASGLYACTSLLDLRRGKQMHGFMVRNALDEHAILRPLVVDMYVKCGCVDVARKVFENAKMKDVFLHNALLLVPTLDTHWVTPLQEGVVASSYGVFANWTSW</sequence>
<dbReference type="Pfam" id="PF13041">
    <property type="entry name" value="PPR_2"/>
    <property type="match status" value="1"/>
</dbReference>
<proteinExistence type="predicted"/>
<dbReference type="Proteomes" id="UP001180020">
    <property type="component" value="Unassembled WGS sequence"/>
</dbReference>
<dbReference type="NCBIfam" id="TIGR00756">
    <property type="entry name" value="PPR"/>
    <property type="match status" value="1"/>
</dbReference>
<dbReference type="GO" id="GO:0009451">
    <property type="term" value="P:RNA modification"/>
    <property type="evidence" value="ECO:0007669"/>
    <property type="project" value="InterPro"/>
</dbReference>
<dbReference type="PROSITE" id="PS51375">
    <property type="entry name" value="PPR"/>
    <property type="match status" value="1"/>
</dbReference>
<dbReference type="PANTHER" id="PTHR47926">
    <property type="entry name" value="PENTATRICOPEPTIDE REPEAT-CONTAINING PROTEIN"/>
    <property type="match status" value="1"/>
</dbReference>
<dbReference type="PANTHER" id="PTHR47926:SF347">
    <property type="entry name" value="PENTATRICOPEPTIDE REPEAT-CONTAINING PROTEIN"/>
    <property type="match status" value="1"/>
</dbReference>
<feature type="repeat" description="PPR" evidence="2">
    <location>
        <begin position="5"/>
        <end position="39"/>
    </location>
</feature>
<evidence type="ECO:0000313" key="4">
    <source>
        <dbReference type="Proteomes" id="UP001180020"/>
    </source>
</evidence>
<keyword evidence="1" id="KW-0677">Repeat</keyword>
<evidence type="ECO:0000256" key="1">
    <source>
        <dbReference type="ARBA" id="ARBA00022737"/>
    </source>
</evidence>